<protein>
    <submittedName>
        <fullName evidence="2">Uncharacterized protein</fullName>
    </submittedName>
</protein>
<reference evidence="2 3" key="1">
    <citation type="submission" date="2017-04" db="EMBL/GenBank/DDBJ databases">
        <authorList>
            <person name="Afonso C.L."/>
            <person name="Miller P.J."/>
            <person name="Scott M.A."/>
            <person name="Spackman E."/>
            <person name="Goraichik I."/>
            <person name="Dimitrov K.M."/>
            <person name="Suarez D.L."/>
            <person name="Swayne D.E."/>
        </authorList>
    </citation>
    <scope>NUCLEOTIDE SEQUENCE [LARGE SCALE GENOMIC DNA]</scope>
    <source>
        <strain evidence="2 3">11</strain>
    </source>
</reference>
<evidence type="ECO:0000313" key="2">
    <source>
        <dbReference type="EMBL" id="SMG20009.1"/>
    </source>
</evidence>
<organism evidence="2 3">
    <name type="scientific">Paenibacillus aquistagni</name>
    <dbReference type="NCBI Taxonomy" id="1852522"/>
    <lineage>
        <taxon>Bacteria</taxon>
        <taxon>Bacillati</taxon>
        <taxon>Bacillota</taxon>
        <taxon>Bacilli</taxon>
        <taxon>Bacillales</taxon>
        <taxon>Paenibacillaceae</taxon>
        <taxon>Paenibacillus</taxon>
    </lineage>
</organism>
<name>A0A1X7IYD6_9BACL</name>
<dbReference type="AlphaFoldDB" id="A0A1X7IYD6"/>
<feature type="transmembrane region" description="Helical" evidence="1">
    <location>
        <begin position="30"/>
        <end position="49"/>
    </location>
</feature>
<gene>
    <name evidence="2" type="ORF">SAMN06295960_0990</name>
</gene>
<keyword evidence="1" id="KW-0472">Membrane</keyword>
<dbReference type="STRING" id="1852522.SAMN06295960_0990"/>
<dbReference type="EMBL" id="FXAZ01000001">
    <property type="protein sequence ID" value="SMG20009.1"/>
    <property type="molecule type" value="Genomic_DNA"/>
</dbReference>
<proteinExistence type="predicted"/>
<evidence type="ECO:0000313" key="3">
    <source>
        <dbReference type="Proteomes" id="UP000193834"/>
    </source>
</evidence>
<keyword evidence="1" id="KW-0812">Transmembrane</keyword>
<evidence type="ECO:0000256" key="1">
    <source>
        <dbReference type="SAM" id="Phobius"/>
    </source>
</evidence>
<keyword evidence="1" id="KW-1133">Transmembrane helix</keyword>
<accession>A0A1X7IYD6</accession>
<keyword evidence="3" id="KW-1185">Reference proteome</keyword>
<dbReference type="Proteomes" id="UP000193834">
    <property type="component" value="Unassembled WGS sequence"/>
</dbReference>
<sequence>MLFFCLVILSGCCIIFSLFAYDVLEPLHLGYFMQFSGIIFFLLLITIICKSNIKRKNDQVEDEDS</sequence>